<evidence type="ECO:0000259" key="1">
    <source>
        <dbReference type="Pfam" id="PF00535"/>
    </source>
</evidence>
<dbReference type="SUPFAM" id="SSF53448">
    <property type="entry name" value="Nucleotide-diphospho-sugar transferases"/>
    <property type="match status" value="1"/>
</dbReference>
<evidence type="ECO:0000313" key="2">
    <source>
        <dbReference type="EMBL" id="NQE33173.1"/>
    </source>
</evidence>
<dbReference type="RefSeq" id="WP_172185860.1">
    <property type="nucleotide sequence ID" value="NZ_CAWPPK010000013.1"/>
</dbReference>
<gene>
    <name evidence="2" type="primary">epsJ_1</name>
    <name evidence="2" type="ORF">E5S67_00891</name>
</gene>
<reference evidence="2 3" key="1">
    <citation type="journal article" date="2020" name="Sci. Rep.">
        <title>A novel cyanobacterial geosmin producer, revising GeoA distribution and dispersion patterns in Bacteria.</title>
        <authorList>
            <person name="Churro C."/>
            <person name="Semedo-Aguiar A.P."/>
            <person name="Silva A.D."/>
            <person name="Pereira-Leal J.B."/>
            <person name="Leite R.B."/>
        </authorList>
    </citation>
    <scope>NUCLEOTIDE SEQUENCE [LARGE SCALE GENOMIC DNA]</scope>
    <source>
        <strain evidence="2 3">IPMA8</strain>
    </source>
</reference>
<name>A0ABX2CSS3_9CYAN</name>
<dbReference type="PANTHER" id="PTHR43685">
    <property type="entry name" value="GLYCOSYLTRANSFERASE"/>
    <property type="match status" value="1"/>
</dbReference>
<comment type="caution">
    <text evidence="2">The sequence shown here is derived from an EMBL/GenBank/DDBJ whole genome shotgun (WGS) entry which is preliminary data.</text>
</comment>
<keyword evidence="2" id="KW-0808">Transferase</keyword>
<protein>
    <submittedName>
        <fullName evidence="2">Glycosyltransferase EpsJ</fullName>
        <ecNumber evidence="2">2.4.-.-</ecNumber>
    </submittedName>
</protein>
<accession>A0ABX2CSS3</accession>
<dbReference type="InterPro" id="IPR050834">
    <property type="entry name" value="Glycosyltransf_2"/>
</dbReference>
<dbReference type="PANTHER" id="PTHR43685:SF11">
    <property type="entry name" value="GLYCOSYLTRANSFERASE TAGX-RELATED"/>
    <property type="match status" value="1"/>
</dbReference>
<keyword evidence="2" id="KW-0328">Glycosyltransferase</keyword>
<dbReference type="InterPro" id="IPR001173">
    <property type="entry name" value="Glyco_trans_2-like"/>
</dbReference>
<proteinExistence type="predicted"/>
<dbReference type="Gene3D" id="3.90.550.10">
    <property type="entry name" value="Spore Coat Polysaccharide Biosynthesis Protein SpsA, Chain A"/>
    <property type="match status" value="1"/>
</dbReference>
<dbReference type="Pfam" id="PF00535">
    <property type="entry name" value="Glycos_transf_2"/>
    <property type="match status" value="1"/>
</dbReference>
<dbReference type="EC" id="2.4.-.-" evidence="2"/>
<keyword evidence="3" id="KW-1185">Reference proteome</keyword>
<sequence length="396" mass="44733">MQPDSQKSLSLPLVSVIIPAYNAEPFIEETLKSVLAQTYPAIEVLVVDDGSQDRTPEIVEKIGEKDSRVQLLKQQNSGVAVARNLGIEKSRGEFIAPIDADDIWYPENIEKQVQCMLEGGEEVGVVYSWTVDLDEKGLLTGGFRSFRIEGDVYATLICHNFIGNASASMIRRSCLEKVGIYDKTLKERNAQGCEDWDLYLRIAELYQFRAVPEFSIGYRRMYNTMSTNYTTMAKSQSLMLQAAKQRHPEIPDFLHRLSTSNFLLYLANQSSRNGRDRTALFWLFQALKTECISPLFRSGFYRVLGKSLFNLLSQSGKHHDALDAPVRVEDTPSSENQPIGREVLVEIRRKKIELMVTIGNIFHRSISFLVKRNQANIDTLPQANISATPPTKAELS</sequence>
<dbReference type="InterPro" id="IPR029044">
    <property type="entry name" value="Nucleotide-diphossugar_trans"/>
</dbReference>
<dbReference type="EMBL" id="SRRZ01000011">
    <property type="protein sequence ID" value="NQE33173.1"/>
    <property type="molecule type" value="Genomic_DNA"/>
</dbReference>
<dbReference type="CDD" id="cd00761">
    <property type="entry name" value="Glyco_tranf_GTA_type"/>
    <property type="match status" value="1"/>
</dbReference>
<feature type="domain" description="Glycosyltransferase 2-like" evidence="1">
    <location>
        <begin position="15"/>
        <end position="178"/>
    </location>
</feature>
<organism evidence="2 3">
    <name type="scientific">Microcoleus asticus IPMA8</name>
    <dbReference type="NCBI Taxonomy" id="2563858"/>
    <lineage>
        <taxon>Bacteria</taxon>
        <taxon>Bacillati</taxon>
        <taxon>Cyanobacteriota</taxon>
        <taxon>Cyanophyceae</taxon>
        <taxon>Oscillatoriophycideae</taxon>
        <taxon>Oscillatoriales</taxon>
        <taxon>Microcoleaceae</taxon>
        <taxon>Microcoleus</taxon>
        <taxon>Microcoleus asticus</taxon>
    </lineage>
</organism>
<dbReference type="GO" id="GO:0016757">
    <property type="term" value="F:glycosyltransferase activity"/>
    <property type="evidence" value="ECO:0007669"/>
    <property type="project" value="UniProtKB-KW"/>
</dbReference>
<evidence type="ECO:0000313" key="3">
    <source>
        <dbReference type="Proteomes" id="UP000702425"/>
    </source>
</evidence>
<dbReference type="Proteomes" id="UP000702425">
    <property type="component" value="Unassembled WGS sequence"/>
</dbReference>